<protein>
    <recommendedName>
        <fullName evidence="6 7">D,D-heptose 1,7-bisphosphate phosphatase</fullName>
        <ecNumber evidence="7">3.1.3.-</ecNumber>
    </recommendedName>
</protein>
<dbReference type="AlphaFoldDB" id="A0A3A4R6U2"/>
<proteinExistence type="inferred from homology"/>
<evidence type="ECO:0000256" key="10">
    <source>
        <dbReference type="PIRSR" id="PIRSR004682-3"/>
    </source>
</evidence>
<comment type="subcellular location">
    <subcellularLocation>
        <location evidence="1 7">Cytoplasm</location>
    </subcellularLocation>
</comment>
<sequence>MKRAVFLDRDGTVIHDPGYLSDPGQIVFYEGVLEKLRLLQERGFLVCIITNQSGIGRGYFSEHQLSIIHKELCKRMTDAGVTVDAIEYCPHAPEEECICRKPNVEMVMRLVRKYDIDCGKSFFVGDKMSDVLTGLNAGCISVLIRHDKDAETLLAKHPGKCPHYIAGTPCESLSYILHLVDQQA</sequence>
<dbReference type="InterPro" id="IPR006543">
    <property type="entry name" value="Histidinol-phos"/>
</dbReference>
<dbReference type="InterPro" id="IPR036412">
    <property type="entry name" value="HAD-like_sf"/>
</dbReference>
<feature type="binding site" evidence="11">
    <location>
        <position position="10"/>
    </location>
    <ligand>
        <name>Mg(2+)</name>
        <dbReference type="ChEBI" id="CHEBI:18420"/>
    </ligand>
</feature>
<dbReference type="InterPro" id="IPR004446">
    <property type="entry name" value="Heptose_bisP_phosphatase"/>
</dbReference>
<dbReference type="GO" id="GO:0005975">
    <property type="term" value="P:carbohydrate metabolic process"/>
    <property type="evidence" value="ECO:0007669"/>
    <property type="project" value="InterPro"/>
</dbReference>
<feature type="site" description="Contributes to substrate recognition" evidence="10">
    <location>
        <position position="100"/>
    </location>
</feature>
<dbReference type="EMBL" id="QZJZ01000072">
    <property type="protein sequence ID" value="RJP58008.1"/>
    <property type="molecule type" value="Genomic_DNA"/>
</dbReference>
<evidence type="ECO:0000313" key="13">
    <source>
        <dbReference type="Proteomes" id="UP000266426"/>
    </source>
</evidence>
<feature type="binding site" evidence="11">
    <location>
        <position position="97"/>
    </location>
    <ligand>
        <name>Zn(2+)</name>
        <dbReference type="ChEBI" id="CHEBI:29105"/>
    </ligand>
</feature>
<comment type="cofactor">
    <cofactor evidence="11">
        <name>Mg(2+)</name>
        <dbReference type="ChEBI" id="CHEBI:18420"/>
    </cofactor>
</comment>
<feature type="binding site" evidence="9">
    <location>
        <begin position="16"/>
        <end position="19"/>
    </location>
    <ligand>
        <name>substrate</name>
    </ligand>
</feature>
<feature type="binding site" evidence="9">
    <location>
        <begin position="8"/>
        <end position="10"/>
    </location>
    <ligand>
        <name>substrate</name>
    </ligand>
</feature>
<accession>A0A3A4R6U2</accession>
<comment type="cofactor">
    <cofactor evidence="11">
        <name>Zn(2+)</name>
        <dbReference type="ChEBI" id="CHEBI:29105"/>
    </cofactor>
</comment>
<reference evidence="12 13" key="1">
    <citation type="journal article" date="2017" name="ISME J.">
        <title>Energy and carbon metabolisms in a deep terrestrial subsurface fluid microbial community.</title>
        <authorList>
            <person name="Momper L."/>
            <person name="Jungbluth S.P."/>
            <person name="Lee M.D."/>
            <person name="Amend J.P."/>
        </authorList>
    </citation>
    <scope>NUCLEOTIDE SEQUENCE [LARGE SCALE GENOMIC DNA]</scope>
    <source>
        <strain evidence="12">SURF_26</strain>
    </source>
</reference>
<dbReference type="InterPro" id="IPR023214">
    <property type="entry name" value="HAD_sf"/>
</dbReference>
<evidence type="ECO:0000256" key="1">
    <source>
        <dbReference type="ARBA" id="ARBA00004496"/>
    </source>
</evidence>
<feature type="binding site" evidence="11">
    <location>
        <position position="8"/>
    </location>
    <ligand>
        <name>Mg(2+)</name>
        <dbReference type="ChEBI" id="CHEBI:18420"/>
    </ligand>
</feature>
<comment type="caution">
    <text evidence="12">The sequence shown here is derived from an EMBL/GenBank/DDBJ whole genome shotgun (WGS) entry which is preliminary data.</text>
</comment>
<dbReference type="NCBIfam" id="TIGR01662">
    <property type="entry name" value="HAD-SF-IIIA"/>
    <property type="match status" value="1"/>
</dbReference>
<name>A0A3A4R6U2_9BACT</name>
<dbReference type="PANTHER" id="PTHR42891">
    <property type="entry name" value="D-GLYCERO-BETA-D-MANNO-HEPTOSE-1,7-BISPHOSPHATE 7-PHOSPHATASE"/>
    <property type="match status" value="1"/>
</dbReference>
<evidence type="ECO:0000256" key="4">
    <source>
        <dbReference type="ARBA" id="ARBA00022801"/>
    </source>
</evidence>
<dbReference type="Pfam" id="PF13242">
    <property type="entry name" value="Hydrolase_like"/>
    <property type="match status" value="1"/>
</dbReference>
<feature type="active site" description="Proton donor" evidence="8">
    <location>
        <position position="10"/>
    </location>
</feature>
<feature type="binding site" evidence="9">
    <location>
        <begin position="50"/>
        <end position="53"/>
    </location>
    <ligand>
        <name>substrate</name>
    </ligand>
</feature>
<feature type="binding site" evidence="11">
    <location>
        <position position="127"/>
    </location>
    <ligand>
        <name>Mg(2+)</name>
        <dbReference type="ChEBI" id="CHEBI:18420"/>
    </ligand>
</feature>
<dbReference type="PIRSF" id="PIRSF004682">
    <property type="entry name" value="GmhB"/>
    <property type="match status" value="1"/>
</dbReference>
<evidence type="ECO:0000256" key="11">
    <source>
        <dbReference type="PIRSR" id="PIRSR004682-4"/>
    </source>
</evidence>
<dbReference type="PANTHER" id="PTHR42891:SF1">
    <property type="entry name" value="D-GLYCERO-BETA-D-MANNO-HEPTOSE-1,7-BISPHOSPHATE 7-PHOSPHATASE"/>
    <property type="match status" value="1"/>
</dbReference>
<feature type="binding site" evidence="9">
    <location>
        <begin position="100"/>
        <end position="101"/>
    </location>
    <ligand>
        <name>substrate</name>
    </ligand>
</feature>
<evidence type="ECO:0000256" key="7">
    <source>
        <dbReference type="PIRNR" id="PIRNR004682"/>
    </source>
</evidence>
<keyword evidence="4 7" id="KW-0378">Hydrolase</keyword>
<feature type="binding site" evidence="11">
    <location>
        <position position="89"/>
    </location>
    <ligand>
        <name>Zn(2+)</name>
        <dbReference type="ChEBI" id="CHEBI:29105"/>
    </ligand>
</feature>
<dbReference type="GO" id="GO:0016791">
    <property type="term" value="F:phosphatase activity"/>
    <property type="evidence" value="ECO:0007669"/>
    <property type="project" value="InterPro"/>
</dbReference>
<evidence type="ECO:0000256" key="9">
    <source>
        <dbReference type="PIRSR" id="PIRSR004682-2"/>
    </source>
</evidence>
<dbReference type="InterPro" id="IPR006549">
    <property type="entry name" value="HAD-SF_hydro_IIIA"/>
</dbReference>
<evidence type="ECO:0000256" key="6">
    <source>
        <dbReference type="ARBA" id="ARBA00031828"/>
    </source>
</evidence>
<evidence type="ECO:0000256" key="5">
    <source>
        <dbReference type="ARBA" id="ARBA00023277"/>
    </source>
</evidence>
<keyword evidence="5 7" id="KW-0119">Carbohydrate metabolism</keyword>
<dbReference type="CDD" id="cd07503">
    <property type="entry name" value="HAD_HisB-N"/>
    <property type="match status" value="1"/>
</dbReference>
<gene>
    <name evidence="12" type="ORF">C4541_09010</name>
</gene>
<keyword evidence="3 11" id="KW-0479">Metal-binding</keyword>
<keyword evidence="11" id="KW-0460">Magnesium</keyword>
<organism evidence="12 13">
    <name type="scientific">Candidatus Auribacter fodinae</name>
    <dbReference type="NCBI Taxonomy" id="2093366"/>
    <lineage>
        <taxon>Bacteria</taxon>
        <taxon>Pseudomonadati</taxon>
        <taxon>Candidatus Auribacterota</taxon>
        <taxon>Candidatus Auribacteria</taxon>
        <taxon>Candidatus Auribacterales</taxon>
        <taxon>Candidatus Auribacteraceae</taxon>
        <taxon>Candidatus Auribacter</taxon>
    </lineage>
</organism>
<keyword evidence="11" id="KW-0862">Zinc</keyword>
<feature type="active site" description="Nucleophile" evidence="8">
    <location>
        <position position="8"/>
    </location>
</feature>
<evidence type="ECO:0000256" key="2">
    <source>
        <dbReference type="ARBA" id="ARBA00022490"/>
    </source>
</evidence>
<evidence type="ECO:0000256" key="3">
    <source>
        <dbReference type="ARBA" id="ARBA00022723"/>
    </source>
</evidence>
<dbReference type="Gene3D" id="3.40.50.1000">
    <property type="entry name" value="HAD superfamily/HAD-like"/>
    <property type="match status" value="1"/>
</dbReference>
<dbReference type="SUPFAM" id="SSF56784">
    <property type="entry name" value="HAD-like"/>
    <property type="match status" value="1"/>
</dbReference>
<evidence type="ECO:0000256" key="8">
    <source>
        <dbReference type="PIRSR" id="PIRSR004682-1"/>
    </source>
</evidence>
<dbReference type="GO" id="GO:0005737">
    <property type="term" value="C:cytoplasm"/>
    <property type="evidence" value="ECO:0007669"/>
    <property type="project" value="UniProtKB-SubCell"/>
</dbReference>
<feature type="binding site" evidence="11">
    <location>
        <position position="91"/>
    </location>
    <ligand>
        <name>Zn(2+)</name>
        <dbReference type="ChEBI" id="CHEBI:29105"/>
    </ligand>
</feature>
<dbReference type="Proteomes" id="UP000266426">
    <property type="component" value="Unassembled WGS sequence"/>
</dbReference>
<dbReference type="GO" id="GO:0046872">
    <property type="term" value="F:metal ion binding"/>
    <property type="evidence" value="ECO:0007669"/>
    <property type="project" value="UniProtKB-KW"/>
</dbReference>
<comment type="similarity">
    <text evidence="7">Belongs to the gmhB family.</text>
</comment>
<feature type="site" description="Stabilizes the phosphoryl group" evidence="10">
    <location>
        <position position="101"/>
    </location>
</feature>
<feature type="site" description="Stabilizes the phosphoryl group" evidence="10">
    <location>
        <position position="50"/>
    </location>
</feature>
<feature type="binding site" evidence="9">
    <location>
        <position position="127"/>
    </location>
    <ligand>
        <name>substrate</name>
    </ligand>
</feature>
<feature type="binding site" evidence="11">
    <location>
        <position position="99"/>
    </location>
    <ligand>
        <name>Zn(2+)</name>
        <dbReference type="ChEBI" id="CHEBI:29105"/>
    </ligand>
</feature>
<feature type="binding site" evidence="11">
    <location>
        <position position="126"/>
    </location>
    <ligand>
        <name>Mg(2+)</name>
        <dbReference type="ChEBI" id="CHEBI:18420"/>
    </ligand>
</feature>
<keyword evidence="2 7" id="KW-0963">Cytoplasm</keyword>
<evidence type="ECO:0000313" key="12">
    <source>
        <dbReference type="EMBL" id="RJP58008.1"/>
    </source>
</evidence>
<dbReference type="NCBIfam" id="TIGR01656">
    <property type="entry name" value="Histidinol-ppas"/>
    <property type="match status" value="1"/>
</dbReference>
<dbReference type="EC" id="3.1.3.-" evidence="7"/>